<dbReference type="PROSITE" id="PS51722">
    <property type="entry name" value="G_TR_2"/>
    <property type="match status" value="1"/>
</dbReference>
<keyword evidence="4 9" id="KW-0963">Cytoplasm</keyword>
<dbReference type="Pfam" id="PF04760">
    <property type="entry name" value="IF2_N"/>
    <property type="match status" value="1"/>
</dbReference>
<dbReference type="SUPFAM" id="SSF46955">
    <property type="entry name" value="Putative DNA-binding domain"/>
    <property type="match status" value="1"/>
</dbReference>
<dbReference type="PROSITE" id="PS01176">
    <property type="entry name" value="IF2"/>
    <property type="match status" value="1"/>
</dbReference>
<feature type="domain" description="Tr-type G" evidence="13">
    <location>
        <begin position="397"/>
        <end position="564"/>
    </location>
</feature>
<dbReference type="InterPro" id="IPR027417">
    <property type="entry name" value="P-loop_NTPase"/>
</dbReference>
<feature type="compositionally biased region" description="Polar residues" evidence="12">
    <location>
        <begin position="160"/>
        <end position="172"/>
    </location>
</feature>
<evidence type="ECO:0000256" key="9">
    <source>
        <dbReference type="HAMAP-Rule" id="MF_00100"/>
    </source>
</evidence>
<dbReference type="Pfam" id="PF22042">
    <property type="entry name" value="EF-G_D2"/>
    <property type="match status" value="1"/>
</dbReference>
<organism evidence="14 15">
    <name type="scientific">Zobellella iuensis</name>
    <dbReference type="NCBI Taxonomy" id="2803811"/>
    <lineage>
        <taxon>Bacteria</taxon>
        <taxon>Pseudomonadati</taxon>
        <taxon>Pseudomonadota</taxon>
        <taxon>Gammaproteobacteria</taxon>
        <taxon>Aeromonadales</taxon>
        <taxon>Aeromonadaceae</taxon>
        <taxon>Zobellella</taxon>
    </lineage>
</organism>
<feature type="compositionally biased region" description="Basic and acidic residues" evidence="12">
    <location>
        <begin position="89"/>
        <end position="156"/>
    </location>
</feature>
<sequence>MAEVSLTQLASDIDTPVDRLVQQFREAGMEKSSADNVSETEKAALLAFLKKQHGANDDNEPKRMTLQRKTISTLSVQGAGGKNKAVQVEVRKTRTYVRRDALDEQQRQQEAEEQARLEAEAQARREAEEQAKRQAEDKARREAEEKAQREAEEKARQAQLQAPNTTEQGTKPQSKEQKKADDMAKREAENLKRQREEEALRKAELEAQRKAEEVRKLAEENEKRWAEEAAAKKPEDADYHVTTNRHAQEAEDEADQTEEQKARRTGGKKRKGGKSKEDREDRESRFERQKKGKRAKVMTPKSMKHGFQKPVQPVNRDVEIGETITVAELANKMAVKGAEVIKAMMKMGAMVTINQVIDQETAQLVAEEMGHKVTLRRENELEEKVLSDRDTDAARETRAPVVTIMGHVDHGKTSTLDYIRRAKVAAGEAGGITQHIGAYHVETENGMITFLDTPGHAAFTAMRARGASATDIVILVVAADDGVMPQTVEAIQHAKAAGVPLIVAVNKMDKPDADIDRVKSELSQHGVMSEDWGGENMFVYISAKTGQGIDELLEAILLQAEVLELNAVREGMASGVVIESRLDKGRGPVATVLVQEGTLNQGDIVLCGLEYGRVRAMKDELGREIKSAGPSIPVEILGLSGVPAAGDEATVVRDEKKAREVAMYRQGKFREVKLARQQKAKLENMFANMNEGEVAEVNLVLKADVQGSIEAISDSLQKLSTDEVKVKIIGSGVGGITETDASLAAASNAIILGFNVRADAAARKVIEAEDIDLRYYSVIYELLDEVKQAMTGMLAPEFKQEIIGLAQVRDVFRSPKFGAIAGCMVTEGTVKRSNPIRVLRDNVVIYEGELESLRRFKDDVSEVRNGMECGIGVKNYNDVRVGDQIEVYQIVEVQRTL</sequence>
<dbReference type="InterPro" id="IPR004161">
    <property type="entry name" value="EFTu-like_2"/>
</dbReference>
<dbReference type="PANTHER" id="PTHR43381:SF5">
    <property type="entry name" value="TR-TYPE G DOMAIN-CONTAINING PROTEIN"/>
    <property type="match status" value="1"/>
</dbReference>
<feature type="compositionally biased region" description="Basic residues" evidence="12">
    <location>
        <begin position="290"/>
        <end position="307"/>
    </location>
</feature>
<dbReference type="SUPFAM" id="SSF52540">
    <property type="entry name" value="P-loop containing nucleoside triphosphate hydrolases"/>
    <property type="match status" value="1"/>
</dbReference>
<dbReference type="SUPFAM" id="SSF50447">
    <property type="entry name" value="Translation proteins"/>
    <property type="match status" value="2"/>
</dbReference>
<keyword evidence="6 9" id="KW-0547">Nucleotide-binding</keyword>
<dbReference type="InterPro" id="IPR006847">
    <property type="entry name" value="IF2_N"/>
</dbReference>
<keyword evidence="8 9" id="KW-0342">GTP-binding</keyword>
<dbReference type="Gene3D" id="2.40.30.10">
    <property type="entry name" value="Translation factors"/>
    <property type="match status" value="2"/>
</dbReference>
<dbReference type="InterPro" id="IPR013575">
    <property type="entry name" value="IF2_assoc_dom_bac"/>
</dbReference>
<keyword evidence="15" id="KW-1185">Reference proteome</keyword>
<feature type="compositionally biased region" description="Basic and acidic residues" evidence="12">
    <location>
        <begin position="173"/>
        <end position="239"/>
    </location>
</feature>
<reference evidence="15" key="1">
    <citation type="submission" date="2021-01" db="EMBL/GenBank/DDBJ databases">
        <title>Genome public.</title>
        <authorList>
            <person name="Liu C."/>
            <person name="Sun Q."/>
        </authorList>
    </citation>
    <scope>NUCLEOTIDE SEQUENCE [LARGE SCALE GENOMIC DNA]</scope>
    <source>
        <strain evidence="15">CGMCC 1.18722</strain>
    </source>
</reference>
<evidence type="ECO:0000259" key="13">
    <source>
        <dbReference type="PROSITE" id="PS51722"/>
    </source>
</evidence>
<dbReference type="Pfam" id="PF03144">
    <property type="entry name" value="GTP_EFTU_D2"/>
    <property type="match status" value="1"/>
</dbReference>
<evidence type="ECO:0000256" key="1">
    <source>
        <dbReference type="ARBA" id="ARBA00004496"/>
    </source>
</evidence>
<evidence type="ECO:0000313" key="15">
    <source>
        <dbReference type="Proteomes" id="UP000638570"/>
    </source>
</evidence>
<evidence type="ECO:0000256" key="4">
    <source>
        <dbReference type="ARBA" id="ARBA00022490"/>
    </source>
</evidence>
<evidence type="ECO:0000313" key="14">
    <source>
        <dbReference type="EMBL" id="MBL1378251.1"/>
    </source>
</evidence>
<dbReference type="InterPro" id="IPR009000">
    <property type="entry name" value="Transl_B-barrel_sf"/>
</dbReference>
<feature type="binding site" evidence="9">
    <location>
        <begin position="452"/>
        <end position="456"/>
    </location>
    <ligand>
        <name>GTP</name>
        <dbReference type="ChEBI" id="CHEBI:37565"/>
    </ligand>
</feature>
<dbReference type="InterPro" id="IPR053905">
    <property type="entry name" value="EF-G-like_DII"/>
</dbReference>
<dbReference type="InterPro" id="IPR000178">
    <property type="entry name" value="TF_IF2_bacterial-like"/>
</dbReference>
<proteinExistence type="inferred from homology"/>
<dbReference type="Gene3D" id="3.30.56.50">
    <property type="entry name" value="Putative DNA-binding domain, N-terminal subdomain of bacterial translation initiation factor IF2"/>
    <property type="match status" value="1"/>
</dbReference>
<dbReference type="InterPro" id="IPR000795">
    <property type="entry name" value="T_Tr_GTP-bd_dom"/>
</dbReference>
<evidence type="ECO:0000256" key="11">
    <source>
        <dbReference type="RuleBase" id="RU000645"/>
    </source>
</evidence>
<dbReference type="CDD" id="cd03692">
    <property type="entry name" value="mtIF2_IVc"/>
    <property type="match status" value="1"/>
</dbReference>
<dbReference type="Pfam" id="PF00009">
    <property type="entry name" value="GTP_EFTU"/>
    <property type="match status" value="1"/>
</dbReference>
<evidence type="ECO:0000256" key="7">
    <source>
        <dbReference type="ARBA" id="ARBA00022917"/>
    </source>
</evidence>
<comment type="caution">
    <text evidence="14">The sequence shown here is derived from an EMBL/GenBank/DDBJ whole genome shotgun (WGS) entry which is preliminary data.</text>
</comment>
<feature type="compositionally biased region" description="Basic and acidic residues" evidence="12">
    <location>
        <begin position="274"/>
        <end position="289"/>
    </location>
</feature>
<feature type="binding site" evidence="9">
    <location>
        <begin position="406"/>
        <end position="413"/>
    </location>
    <ligand>
        <name>GTP</name>
        <dbReference type="ChEBI" id="CHEBI:37565"/>
    </ligand>
</feature>
<dbReference type="RefSeq" id="WP_202086160.1">
    <property type="nucleotide sequence ID" value="NZ_JAERTZ010000025.1"/>
</dbReference>
<dbReference type="Gene3D" id="3.40.50.10050">
    <property type="entry name" value="Translation initiation factor IF- 2, domain 3"/>
    <property type="match status" value="1"/>
</dbReference>
<dbReference type="InterPro" id="IPR015760">
    <property type="entry name" value="TIF_IF2"/>
</dbReference>
<dbReference type="EMBL" id="JAERTZ010000025">
    <property type="protein sequence ID" value="MBL1378251.1"/>
    <property type="molecule type" value="Genomic_DNA"/>
</dbReference>
<dbReference type="Gene3D" id="3.40.50.300">
    <property type="entry name" value="P-loop containing nucleotide triphosphate hydrolases"/>
    <property type="match status" value="1"/>
</dbReference>
<name>A0ABS1QTR1_9GAMM</name>
<dbReference type="InterPro" id="IPR036925">
    <property type="entry name" value="TIF_IF2_dom3_sf"/>
</dbReference>
<accession>A0ABS1QTR1</accession>
<evidence type="ECO:0000256" key="8">
    <source>
        <dbReference type="ARBA" id="ARBA00023134"/>
    </source>
</evidence>
<evidence type="ECO:0000256" key="2">
    <source>
        <dbReference type="ARBA" id="ARBA00007733"/>
    </source>
</evidence>
<feature type="binding site" evidence="9">
    <location>
        <begin position="506"/>
        <end position="509"/>
    </location>
    <ligand>
        <name>GTP</name>
        <dbReference type="ChEBI" id="CHEBI:37565"/>
    </ligand>
</feature>
<feature type="region of interest" description="G-domain" evidence="9">
    <location>
        <begin position="400"/>
        <end position="548"/>
    </location>
</feature>
<feature type="region of interest" description="Disordered" evidence="12">
    <location>
        <begin position="72"/>
        <end position="308"/>
    </location>
</feature>
<dbReference type="PANTHER" id="PTHR43381">
    <property type="entry name" value="TRANSLATION INITIATION FACTOR IF-2-RELATED"/>
    <property type="match status" value="1"/>
</dbReference>
<feature type="compositionally biased region" description="Basic residues" evidence="12">
    <location>
        <begin position="263"/>
        <end position="273"/>
    </location>
</feature>
<dbReference type="HAMAP" id="MF_00100_B">
    <property type="entry name" value="IF_2_B"/>
    <property type="match status" value="1"/>
</dbReference>
<dbReference type="InterPro" id="IPR009061">
    <property type="entry name" value="DNA-bd_dom_put_sf"/>
</dbReference>
<comment type="function">
    <text evidence="9 10">One of the essential components for the initiation of protein synthesis. Protects formylmethionyl-tRNA from spontaneous hydrolysis and promotes its binding to the 30S ribosomal subunits. Also involved in the hydrolysis of GTP during the formation of the 70S ribosomal complex.</text>
</comment>
<dbReference type="CDD" id="cd03702">
    <property type="entry name" value="IF2_mtIF2_II"/>
    <property type="match status" value="1"/>
</dbReference>
<comment type="subcellular location">
    <subcellularLocation>
        <location evidence="1 9 11">Cytoplasm</location>
    </subcellularLocation>
</comment>
<dbReference type="Proteomes" id="UP000638570">
    <property type="component" value="Unassembled WGS sequence"/>
</dbReference>
<evidence type="ECO:0000256" key="5">
    <source>
        <dbReference type="ARBA" id="ARBA00022540"/>
    </source>
</evidence>
<dbReference type="CDD" id="cd01887">
    <property type="entry name" value="IF2_eIF5B"/>
    <property type="match status" value="1"/>
</dbReference>
<evidence type="ECO:0000256" key="12">
    <source>
        <dbReference type="SAM" id="MobiDB-lite"/>
    </source>
</evidence>
<protein>
    <recommendedName>
        <fullName evidence="3 9">Translation initiation factor IF-2</fullName>
    </recommendedName>
</protein>
<comment type="similarity">
    <text evidence="2 9 10">Belongs to the TRAFAC class translation factor GTPase superfamily. Classic translation factor GTPase family. IF-2 subfamily.</text>
</comment>
<dbReference type="SUPFAM" id="SSF52156">
    <property type="entry name" value="Initiation factor IF2/eIF5b, domain 3"/>
    <property type="match status" value="1"/>
</dbReference>
<dbReference type="GO" id="GO:0003743">
    <property type="term" value="F:translation initiation factor activity"/>
    <property type="evidence" value="ECO:0007669"/>
    <property type="project" value="UniProtKB-KW"/>
</dbReference>
<dbReference type="InterPro" id="IPR005225">
    <property type="entry name" value="Small_GTP-bd"/>
</dbReference>
<keyword evidence="7 9" id="KW-0648">Protein biosynthesis</keyword>
<keyword evidence="5 9" id="KW-0396">Initiation factor</keyword>
<dbReference type="Pfam" id="PF08364">
    <property type="entry name" value="IF2_assoc"/>
    <property type="match status" value="1"/>
</dbReference>
<evidence type="ECO:0000256" key="10">
    <source>
        <dbReference type="RuleBase" id="RU000644"/>
    </source>
</evidence>
<evidence type="ECO:0000256" key="3">
    <source>
        <dbReference type="ARBA" id="ARBA00020675"/>
    </source>
</evidence>
<dbReference type="InterPro" id="IPR044145">
    <property type="entry name" value="IF2_II"/>
</dbReference>
<gene>
    <name evidence="9 14" type="primary">infB</name>
    <name evidence="14" type="ORF">JKV55_13090</name>
</gene>
<dbReference type="NCBIfam" id="TIGR00231">
    <property type="entry name" value="small_GTP"/>
    <property type="match status" value="1"/>
</dbReference>
<dbReference type="InterPro" id="IPR023115">
    <property type="entry name" value="TIF_IF2_dom3"/>
</dbReference>
<dbReference type="Pfam" id="PF11987">
    <property type="entry name" value="IF-2"/>
    <property type="match status" value="1"/>
</dbReference>
<evidence type="ECO:0000256" key="6">
    <source>
        <dbReference type="ARBA" id="ARBA00022741"/>
    </source>
</evidence>
<dbReference type="NCBIfam" id="TIGR00487">
    <property type="entry name" value="IF-2"/>
    <property type="match status" value="1"/>
</dbReference>